<accession>A0ABW1Z942</accession>
<gene>
    <name evidence="2" type="ORF">ACFQBQ_07435</name>
</gene>
<dbReference type="RefSeq" id="WP_390234578.1">
    <property type="nucleotide sequence ID" value="NZ_JBHSWI010000001.1"/>
</dbReference>
<evidence type="ECO:0000256" key="1">
    <source>
        <dbReference type="SAM" id="SignalP"/>
    </source>
</evidence>
<organism evidence="2 3">
    <name type="scientific">Granulicella cerasi</name>
    <dbReference type="NCBI Taxonomy" id="741063"/>
    <lineage>
        <taxon>Bacteria</taxon>
        <taxon>Pseudomonadati</taxon>
        <taxon>Acidobacteriota</taxon>
        <taxon>Terriglobia</taxon>
        <taxon>Terriglobales</taxon>
        <taxon>Acidobacteriaceae</taxon>
        <taxon>Granulicella</taxon>
    </lineage>
</organism>
<proteinExistence type="predicted"/>
<reference evidence="3" key="1">
    <citation type="journal article" date="2019" name="Int. J. Syst. Evol. Microbiol.">
        <title>The Global Catalogue of Microorganisms (GCM) 10K type strain sequencing project: providing services to taxonomists for standard genome sequencing and annotation.</title>
        <authorList>
            <consortium name="The Broad Institute Genomics Platform"/>
            <consortium name="The Broad Institute Genome Sequencing Center for Infectious Disease"/>
            <person name="Wu L."/>
            <person name="Ma J."/>
        </authorList>
    </citation>
    <scope>NUCLEOTIDE SEQUENCE [LARGE SCALE GENOMIC DNA]</scope>
    <source>
        <strain evidence="3">CGMCC 1.16026</strain>
    </source>
</reference>
<dbReference type="Proteomes" id="UP001596391">
    <property type="component" value="Unassembled WGS sequence"/>
</dbReference>
<name>A0ABW1Z942_9BACT</name>
<evidence type="ECO:0000313" key="3">
    <source>
        <dbReference type="Proteomes" id="UP001596391"/>
    </source>
</evidence>
<dbReference type="EMBL" id="JBHSWI010000001">
    <property type="protein sequence ID" value="MFC6645418.1"/>
    <property type="molecule type" value="Genomic_DNA"/>
</dbReference>
<feature type="chain" id="PRO_5046557587" evidence="1">
    <location>
        <begin position="31"/>
        <end position="65"/>
    </location>
</feature>
<evidence type="ECO:0000313" key="2">
    <source>
        <dbReference type="EMBL" id="MFC6645418.1"/>
    </source>
</evidence>
<protein>
    <submittedName>
        <fullName evidence="2">Uncharacterized protein</fullName>
    </submittedName>
</protein>
<sequence length="65" mass="7075">MSETTQTMKQRVRRAALSLAIAASAATAFAQAKPHVVMISLDGMKPEYVTRAGSMASRCQRWSAF</sequence>
<keyword evidence="3" id="KW-1185">Reference proteome</keyword>
<keyword evidence="1" id="KW-0732">Signal</keyword>
<feature type="signal peptide" evidence="1">
    <location>
        <begin position="1"/>
        <end position="30"/>
    </location>
</feature>
<comment type="caution">
    <text evidence="2">The sequence shown here is derived from an EMBL/GenBank/DDBJ whole genome shotgun (WGS) entry which is preliminary data.</text>
</comment>